<evidence type="ECO:0000256" key="13">
    <source>
        <dbReference type="PROSITE-ProRule" id="PRU00169"/>
    </source>
</evidence>
<dbReference type="RefSeq" id="WP_131568090.1">
    <property type="nucleotide sequence ID" value="NZ_JAINFK010000002.1"/>
</dbReference>
<dbReference type="Gene3D" id="3.30.450.40">
    <property type="match status" value="1"/>
</dbReference>
<evidence type="ECO:0000256" key="7">
    <source>
        <dbReference type="ARBA" id="ARBA00022679"/>
    </source>
</evidence>
<dbReference type="Gene3D" id="3.30.565.10">
    <property type="entry name" value="Histidine kinase-like ATPase, C-terminal domain"/>
    <property type="match status" value="1"/>
</dbReference>
<dbReference type="Pfam" id="PF08446">
    <property type="entry name" value="PAS_2"/>
    <property type="match status" value="1"/>
</dbReference>
<dbReference type="PROSITE" id="PS50110">
    <property type="entry name" value="RESPONSE_REGULATORY"/>
    <property type="match status" value="1"/>
</dbReference>
<sequence>MTELPSRDRVDLTNCDREPIHALGRVQSFGFLIGVTSDWIVSHASTNISEFINADARELIGMPAREMFPDDTIHAIRNKLQNLGSRSGQELIGGVSFRGNDRLFDLSIHVSGETIVVESEPHDGALAVIDEITGVQVAAERLNRADTPEKMLDFAVRFVRALTGFDRVMGYRFLPDDSGEVVAEAKSAGMEPFLGLRYPASDIPKQARALYVKNPIRIIADSHDDGFAIEPAPASVADTIDLSGSVLRSVSPIHIEYLRNMGVRASMSVSIIVEGKLWGLIACHHDTPRALTQAKRNAALLFGQMLSLILQAKLSNLSHSLDNRVRDITNAISRSASADVKIKDLMLAQAEAIIDMMEADGMAIVRDGAADIEGMTASPDELGLIARALNARPAGMIVATNQLSTIVPEAADYAERVAGLLAIPISKTPRDYLMLCRREVSKSVKWAGNPAKPVTVGPNGARLTPRKSFETWAAIVNGQSEDWTPAQIRAADQLRITLLEVVLRLTDEASSERKRANEKQELLIAELNHRVRNLLGLVRSLISQTNGGGMSTEEFVRVLDSRVQALARAHDQITKDNWSPASLKGLIRTEAESYLVGKQDRVRIDGEDVFLVPVAFSNVALVVHELITNSAKYGALSDNRGQVKVSLRRGNDGSLFIDWVEKGGPPVKAPTRRGFGTTIIEHSIPFELRGTASIDYRLSGVRAEFCIPASHVRDAPSEVPASVVLSTEKIAEVPFPAEVMVVEDNLLIAMDAEDALKRLGAQNVTVCPGVDRALEHLEKNPCNFALLDINLGSETSTPVAEELLSRGTPFVFASGYGEKSALPDGLDTVPILSKPYDGDGIRAAYAAVMPRAVVP</sequence>
<dbReference type="CDD" id="cd00130">
    <property type="entry name" value="PAS"/>
    <property type="match status" value="1"/>
</dbReference>
<dbReference type="InterPro" id="IPR036890">
    <property type="entry name" value="HATPase_C_sf"/>
</dbReference>
<organism evidence="16 17">
    <name type="scientific">Oricola cellulosilytica</name>
    <dbReference type="NCBI Taxonomy" id="1429082"/>
    <lineage>
        <taxon>Bacteria</taxon>
        <taxon>Pseudomonadati</taxon>
        <taxon>Pseudomonadota</taxon>
        <taxon>Alphaproteobacteria</taxon>
        <taxon>Hyphomicrobiales</taxon>
        <taxon>Ahrensiaceae</taxon>
        <taxon>Oricola</taxon>
    </lineage>
</organism>
<evidence type="ECO:0000256" key="12">
    <source>
        <dbReference type="ARBA" id="ARBA00023170"/>
    </source>
</evidence>
<dbReference type="Gene3D" id="3.30.450.20">
    <property type="entry name" value="PAS domain"/>
    <property type="match status" value="1"/>
</dbReference>
<evidence type="ECO:0000256" key="8">
    <source>
        <dbReference type="ARBA" id="ARBA00022741"/>
    </source>
</evidence>
<keyword evidence="4" id="KW-0600">Photoreceptor protein</keyword>
<dbReference type="GO" id="GO:0006355">
    <property type="term" value="P:regulation of DNA-templated transcription"/>
    <property type="evidence" value="ECO:0007669"/>
    <property type="project" value="InterPro"/>
</dbReference>
<evidence type="ECO:0000256" key="10">
    <source>
        <dbReference type="ARBA" id="ARBA00022840"/>
    </source>
</evidence>
<dbReference type="SMART" id="SM00448">
    <property type="entry name" value="REC"/>
    <property type="match status" value="1"/>
</dbReference>
<dbReference type="SMART" id="SM00065">
    <property type="entry name" value="GAF"/>
    <property type="match status" value="1"/>
</dbReference>
<dbReference type="Gene3D" id="3.40.50.2300">
    <property type="match status" value="1"/>
</dbReference>
<dbReference type="Proteomes" id="UP000291301">
    <property type="component" value="Unassembled WGS sequence"/>
</dbReference>
<keyword evidence="5 13" id="KW-0597">Phosphoprotein</keyword>
<dbReference type="InterPro" id="IPR011102">
    <property type="entry name" value="Sig_transdc_His_kinase_HWE"/>
</dbReference>
<dbReference type="InterPro" id="IPR029016">
    <property type="entry name" value="GAF-like_dom_sf"/>
</dbReference>
<dbReference type="PIRSF" id="PIRSF036397">
    <property type="entry name" value="Bactrphtchrm_rec"/>
    <property type="match status" value="1"/>
</dbReference>
<keyword evidence="7" id="KW-0808">Transferase</keyword>
<evidence type="ECO:0000256" key="4">
    <source>
        <dbReference type="ARBA" id="ARBA00022543"/>
    </source>
</evidence>
<evidence type="ECO:0000256" key="3">
    <source>
        <dbReference type="ARBA" id="ARBA00021740"/>
    </source>
</evidence>
<dbReference type="PANTHER" id="PTHR41523">
    <property type="entry name" value="TWO-COMPONENT SYSTEM SENSOR PROTEIN"/>
    <property type="match status" value="1"/>
</dbReference>
<feature type="domain" description="Response regulatory" evidence="15">
    <location>
        <begin position="738"/>
        <end position="849"/>
    </location>
</feature>
<dbReference type="SUPFAM" id="SSF55874">
    <property type="entry name" value="ATPase domain of HSP90 chaperone/DNA topoisomerase II/histidine kinase"/>
    <property type="match status" value="1"/>
</dbReference>
<dbReference type="InterPro" id="IPR035965">
    <property type="entry name" value="PAS-like_dom_sf"/>
</dbReference>
<keyword evidence="6" id="KW-0716">Sensory transduction</keyword>
<keyword evidence="11" id="KW-0157">Chromophore</keyword>
<keyword evidence="9" id="KW-0418">Kinase</keyword>
<dbReference type="SUPFAM" id="SSF55781">
    <property type="entry name" value="GAF domain-like"/>
    <property type="match status" value="2"/>
</dbReference>
<feature type="domain" description="Phytochrome chromophore attachment site" evidence="14">
    <location>
        <begin position="147"/>
        <end position="304"/>
    </location>
</feature>
<protein>
    <recommendedName>
        <fullName evidence="3">Blue-light-activated histidine kinase</fullName>
        <ecNumber evidence="2">2.7.13.3</ecNumber>
    </recommendedName>
</protein>
<dbReference type="InterPro" id="IPR043150">
    <property type="entry name" value="Phytochrome_PHY_sf"/>
</dbReference>
<accession>A0A4R0PCV5</accession>
<proteinExistence type="predicted"/>
<dbReference type="Pfam" id="PF01590">
    <property type="entry name" value="GAF"/>
    <property type="match status" value="1"/>
</dbReference>
<comment type="caution">
    <text evidence="16">The sequence shown here is derived from an EMBL/GenBank/DDBJ whole genome shotgun (WGS) entry which is preliminary data.</text>
</comment>
<keyword evidence="8" id="KW-0547">Nucleotide-binding</keyword>
<evidence type="ECO:0000256" key="9">
    <source>
        <dbReference type="ARBA" id="ARBA00022777"/>
    </source>
</evidence>
<dbReference type="EC" id="2.7.13.3" evidence="2"/>
<dbReference type="SUPFAM" id="SSF55785">
    <property type="entry name" value="PYP-like sensor domain (PAS domain)"/>
    <property type="match status" value="1"/>
</dbReference>
<keyword evidence="12" id="KW-0675">Receptor</keyword>
<dbReference type="PANTHER" id="PTHR41523:SF8">
    <property type="entry name" value="ETHYLENE RESPONSE SENSOR PROTEIN"/>
    <property type="match status" value="1"/>
</dbReference>
<dbReference type="InterPro" id="IPR011006">
    <property type="entry name" value="CheY-like_superfamily"/>
</dbReference>
<dbReference type="OrthoDB" id="9760752at2"/>
<dbReference type="InterPro" id="IPR009219">
    <property type="entry name" value="Bactrphtchr_CheY"/>
</dbReference>
<dbReference type="SUPFAM" id="SSF52172">
    <property type="entry name" value="CheY-like"/>
    <property type="match status" value="1"/>
</dbReference>
<dbReference type="GO" id="GO:0009584">
    <property type="term" value="P:detection of visible light"/>
    <property type="evidence" value="ECO:0007669"/>
    <property type="project" value="InterPro"/>
</dbReference>
<evidence type="ECO:0000256" key="5">
    <source>
        <dbReference type="ARBA" id="ARBA00022553"/>
    </source>
</evidence>
<dbReference type="Gene3D" id="3.30.450.270">
    <property type="match status" value="1"/>
</dbReference>
<reference evidence="16 17" key="1">
    <citation type="journal article" date="2015" name="Antonie Van Leeuwenhoek">
        <title>Oricola cellulosilytica gen. nov., sp. nov., a cellulose-degrading bacterium of the family Phyllobacteriaceae isolated from surface seashore water, and emended descriptions of Mesorhizobium loti and Phyllobacterium myrsinacearum.</title>
        <authorList>
            <person name="Hameed A."/>
            <person name="Shahina M."/>
            <person name="Lai W.A."/>
            <person name="Lin S.Y."/>
            <person name="Young L.S."/>
            <person name="Liu Y.C."/>
            <person name="Hsu Y.H."/>
            <person name="Young C.C."/>
        </authorList>
    </citation>
    <scope>NUCLEOTIDE SEQUENCE [LARGE SCALE GENOMIC DNA]</scope>
    <source>
        <strain evidence="16 17">KCTC 52183</strain>
    </source>
</reference>
<evidence type="ECO:0000313" key="17">
    <source>
        <dbReference type="Proteomes" id="UP000291301"/>
    </source>
</evidence>
<dbReference type="GO" id="GO:0000160">
    <property type="term" value="P:phosphorelay signal transduction system"/>
    <property type="evidence" value="ECO:0007669"/>
    <property type="project" value="InterPro"/>
</dbReference>
<evidence type="ECO:0000313" key="16">
    <source>
        <dbReference type="EMBL" id="TCD14248.1"/>
    </source>
</evidence>
<feature type="modified residue" description="4-aspartylphosphate" evidence="13">
    <location>
        <position position="788"/>
    </location>
</feature>
<dbReference type="SMART" id="SM00911">
    <property type="entry name" value="HWE_HK"/>
    <property type="match status" value="1"/>
</dbReference>
<evidence type="ECO:0000256" key="2">
    <source>
        <dbReference type="ARBA" id="ARBA00012438"/>
    </source>
</evidence>
<evidence type="ECO:0000259" key="15">
    <source>
        <dbReference type="PROSITE" id="PS50110"/>
    </source>
</evidence>
<dbReference type="EMBL" id="SJST01000003">
    <property type="protein sequence ID" value="TCD14248.1"/>
    <property type="molecule type" value="Genomic_DNA"/>
</dbReference>
<keyword evidence="10" id="KW-0067">ATP-binding</keyword>
<evidence type="ECO:0000256" key="6">
    <source>
        <dbReference type="ARBA" id="ARBA00022606"/>
    </source>
</evidence>
<dbReference type="GO" id="GO:0004673">
    <property type="term" value="F:protein histidine kinase activity"/>
    <property type="evidence" value="ECO:0007669"/>
    <property type="project" value="UniProtKB-EC"/>
</dbReference>
<dbReference type="InterPro" id="IPR003018">
    <property type="entry name" value="GAF"/>
</dbReference>
<dbReference type="InterPro" id="IPR000014">
    <property type="entry name" value="PAS"/>
</dbReference>
<evidence type="ECO:0000256" key="1">
    <source>
        <dbReference type="ARBA" id="ARBA00000085"/>
    </source>
</evidence>
<comment type="catalytic activity">
    <reaction evidence="1">
        <text>ATP + protein L-histidine = ADP + protein N-phospho-L-histidine.</text>
        <dbReference type="EC" id="2.7.13.3"/>
    </reaction>
</comment>
<dbReference type="InterPro" id="IPR001294">
    <property type="entry name" value="Phytochrome"/>
</dbReference>
<dbReference type="InterPro" id="IPR013654">
    <property type="entry name" value="PAS_2"/>
</dbReference>
<keyword evidence="17" id="KW-1185">Reference proteome</keyword>
<dbReference type="AlphaFoldDB" id="A0A4R0PCV5"/>
<dbReference type="PROSITE" id="PS50046">
    <property type="entry name" value="PHYTOCHROME_2"/>
    <property type="match status" value="1"/>
</dbReference>
<dbReference type="GO" id="GO:0009881">
    <property type="term" value="F:photoreceptor activity"/>
    <property type="evidence" value="ECO:0007669"/>
    <property type="project" value="UniProtKB-KW"/>
</dbReference>
<dbReference type="PRINTS" id="PR01033">
    <property type="entry name" value="PHYTOCHROME"/>
</dbReference>
<name>A0A4R0PCV5_9HYPH</name>
<dbReference type="InterPro" id="IPR013515">
    <property type="entry name" value="Phytochrome_cen-reg"/>
</dbReference>
<dbReference type="Pfam" id="PF07536">
    <property type="entry name" value="HWE_HK"/>
    <property type="match status" value="1"/>
</dbReference>
<dbReference type="GO" id="GO:0005524">
    <property type="term" value="F:ATP binding"/>
    <property type="evidence" value="ECO:0007669"/>
    <property type="project" value="UniProtKB-KW"/>
</dbReference>
<gene>
    <name evidence="16" type="ORF">E0D97_09205</name>
</gene>
<evidence type="ECO:0000256" key="11">
    <source>
        <dbReference type="ARBA" id="ARBA00022991"/>
    </source>
</evidence>
<dbReference type="InterPro" id="IPR016132">
    <property type="entry name" value="Phyto_chromo_attachment"/>
</dbReference>
<evidence type="ECO:0000259" key="14">
    <source>
        <dbReference type="PROSITE" id="PS50046"/>
    </source>
</evidence>
<dbReference type="InterPro" id="IPR001789">
    <property type="entry name" value="Sig_transdc_resp-reg_receiver"/>
</dbReference>
<dbReference type="Pfam" id="PF00360">
    <property type="entry name" value="PHY"/>
    <property type="match status" value="1"/>
</dbReference>